<dbReference type="PROSITE" id="PS50109">
    <property type="entry name" value="HIS_KIN"/>
    <property type="match status" value="2"/>
</dbReference>
<dbReference type="SUPFAM" id="SSF52172">
    <property type="entry name" value="CheY-like"/>
    <property type="match status" value="1"/>
</dbReference>
<dbReference type="Gene3D" id="3.40.50.2300">
    <property type="match status" value="1"/>
</dbReference>
<dbReference type="SMART" id="SM00448">
    <property type="entry name" value="REC"/>
    <property type="match status" value="1"/>
</dbReference>
<comment type="caution">
    <text evidence="7">The sequence shown here is derived from an EMBL/GenBank/DDBJ whole genome shotgun (WGS) entry which is preliminary data.</text>
</comment>
<name>A0A8J7QCA5_9BACT</name>
<dbReference type="PANTHER" id="PTHR43547">
    <property type="entry name" value="TWO-COMPONENT HISTIDINE KINASE"/>
    <property type="match status" value="1"/>
</dbReference>
<dbReference type="SUPFAM" id="SSF63829">
    <property type="entry name" value="Calcium-dependent phosphotriesterase"/>
    <property type="match status" value="2"/>
</dbReference>
<dbReference type="RefSeq" id="WP_207861795.1">
    <property type="nucleotide sequence ID" value="NZ_JAFREP010000028.1"/>
</dbReference>
<dbReference type="SMART" id="SM00387">
    <property type="entry name" value="HATPase_c"/>
    <property type="match status" value="2"/>
</dbReference>
<dbReference type="PRINTS" id="PR00344">
    <property type="entry name" value="BCTRLSENSOR"/>
</dbReference>
<evidence type="ECO:0000256" key="4">
    <source>
        <dbReference type="PROSITE-ProRule" id="PRU00169"/>
    </source>
</evidence>
<evidence type="ECO:0000259" key="5">
    <source>
        <dbReference type="PROSITE" id="PS50109"/>
    </source>
</evidence>
<feature type="modified residue" description="4-aspartylphosphate" evidence="4">
    <location>
        <position position="1134"/>
    </location>
</feature>
<dbReference type="InterPro" id="IPR003661">
    <property type="entry name" value="HisK_dim/P_dom"/>
</dbReference>
<dbReference type="SUPFAM" id="SSF47384">
    <property type="entry name" value="Homodimeric domain of signal transducing histidine kinase"/>
    <property type="match status" value="1"/>
</dbReference>
<feature type="domain" description="Histidine kinase" evidence="5">
    <location>
        <begin position="1257"/>
        <end position="1517"/>
    </location>
</feature>
<feature type="domain" description="Response regulatory" evidence="6">
    <location>
        <begin position="1085"/>
        <end position="1201"/>
    </location>
</feature>
<sequence length="1520" mass="168875">MPPNSDNALPHPDVYGMHQDDRGFLWIGTQAGLVRYDGYQMRVFPVSPDGRGPSIPNTGRIVGGKNDTLWIGTWGGGLNRLHLKTLRFDYFQHDPNKPGSLSNDYIHSLYKDRRGRLWVGTVAGGLHLWLPEKNAFHNFVPRDGPEGEFVPWRIWDIVEDPGGRILVACNQGVFRLEEGETLADARFVRPAYIPREMFEQGVPQTRTMLLDRNNHLWVGTREGLWRLNVLTGEARRYNAGQDKDSHLLHPLINDLYEDHLGRVWIATWGGLHLYLPERDAFHYFLSDYDRVGLPGNDIRYLFEDRTGILWLGVTNGGLSRLDLKERPLQRFRHNRNRADSLSHNRVHGLLLSREGALWVGTDAGLNQKRAAASFTRFPRNPGEGRAFCGASVKVLCEAPDGRIWLGSPRGLSVFDPQTGEGRCVPLSPLRALRESQLNVTALHFDRDGRLWIGTLDRGFAVYEPDTETLALWPPNSLPGGKQPGEHINVFHQGRGSIMWLGTGGNGLMKFDASKGSFQLFTQERGKSNSLADNTVYAIYAEPDSTLLWIGTDGGFCRFETLTHSARNYKGAEGFHDDSILAVAPKDSQHFWVLTGFGLAVFDRVKGRAEPIHSDLNLVAQQFPSGFLMDSEQRLWIGGNNGLNALDTSFEEPAHEGAALVMNRVATVDGPPRDAPDSVFLEHHDFSHKDLLLSFSFAVMDFRRPRRNRFAYRLEPTGSDWIDLGTQNQVNFTNLPAGRYQLKVRGWDAYGRPAAAERAFSFRVVPPWWRTGPAFTAYGLLFVGLIGGAFWLNYRKLVRQREIAGKLKRLDKLKDAFLANTSHELRTPLNGMVGLAESLVDGVAGDLPFEAHNNLEMIVASGRRLSALVNDILDFSKMQHADLPLDCKPLNINALCDVVLHLCRPLVGRKTLTLENHLAENLPLVFADENRLSQIFHNLIGNAIKFTEKGSIRVSAIVLADQNMLQVNVHDTGIGIDGEHLGDLFASFQQIDGSITRQHAGTGLGLAITRKLVERHGGEISVTSDLGKGSHFTFTVPLAGEGTQAQNTLRTASASGRDPLLIAEEDVPDVDDGPPPGFADDAGRFRILVVDDEPVNRQVLQNQLKVAGFISHEAADGFIALEALGRDPYDLILLDVMMPGLSGYEVCRRIREQFSARELPIIFLTAKHQPEDLVAGFRAGSNDFMVKPFHKEELLVRIKTHLDLLMAGRSLSDLNQQLEHRVAQRTAELTERHETLVNTQRELAVAAHRAGMAELAGEVLHQIGNRINSIKTTADLVYSNRGGDSRAMQLLKRVAGTIEKHVDDLVAFVTEDPVGARVIGSVPHLVNEVSRYLDEGYGEFEELLGQVARVEESLANFRLLVEQGQGLTAVDLNAEIDYLVAHRRIQAEQLGIDLNLAPGALPLLQTNQNKLIRVLDHLLNNAFEAVAGVAEDEARRINIATAREGEMVRIELADTGPGIPEELRLKVFGDGFTTKAGHRGEGLHYCGNTIRAMGGRITPAERDGTWSTKMIIELPVRLPPN</sequence>
<protein>
    <recommendedName>
        <fullName evidence="2">histidine kinase</fullName>
        <ecNumber evidence="2">2.7.13.3</ecNumber>
    </recommendedName>
</protein>
<evidence type="ECO:0000256" key="2">
    <source>
        <dbReference type="ARBA" id="ARBA00012438"/>
    </source>
</evidence>
<evidence type="ECO:0000256" key="1">
    <source>
        <dbReference type="ARBA" id="ARBA00000085"/>
    </source>
</evidence>
<dbReference type="InterPro" id="IPR005467">
    <property type="entry name" value="His_kinase_dom"/>
</dbReference>
<dbReference type="InterPro" id="IPR036097">
    <property type="entry name" value="HisK_dim/P_sf"/>
</dbReference>
<dbReference type="InterPro" id="IPR004358">
    <property type="entry name" value="Sig_transdc_His_kin-like_C"/>
</dbReference>
<dbReference type="InterPro" id="IPR013783">
    <property type="entry name" value="Ig-like_fold"/>
</dbReference>
<dbReference type="Gene3D" id="1.10.287.130">
    <property type="match status" value="1"/>
</dbReference>
<dbReference type="Pfam" id="PF07495">
    <property type="entry name" value="Y_Y_Y"/>
    <property type="match status" value="1"/>
</dbReference>
<dbReference type="Pfam" id="PF02518">
    <property type="entry name" value="HATPase_c"/>
    <property type="match status" value="2"/>
</dbReference>
<dbReference type="Gene3D" id="2.130.10.10">
    <property type="entry name" value="YVTN repeat-like/Quinoprotein amine dehydrogenase"/>
    <property type="match status" value="4"/>
</dbReference>
<evidence type="ECO:0000313" key="8">
    <source>
        <dbReference type="Proteomes" id="UP000664417"/>
    </source>
</evidence>
<dbReference type="SUPFAM" id="SSF101898">
    <property type="entry name" value="NHL repeat"/>
    <property type="match status" value="1"/>
</dbReference>
<dbReference type="Pfam" id="PF00512">
    <property type="entry name" value="HisKA"/>
    <property type="match status" value="1"/>
</dbReference>
<keyword evidence="8" id="KW-1185">Reference proteome</keyword>
<dbReference type="Proteomes" id="UP000664417">
    <property type="component" value="Unassembled WGS sequence"/>
</dbReference>
<evidence type="ECO:0000256" key="3">
    <source>
        <dbReference type="ARBA" id="ARBA00022553"/>
    </source>
</evidence>
<comment type="catalytic activity">
    <reaction evidence="1">
        <text>ATP + protein L-histidine = ADP + protein N-phospho-L-histidine.</text>
        <dbReference type="EC" id="2.7.13.3"/>
    </reaction>
</comment>
<evidence type="ECO:0000313" key="7">
    <source>
        <dbReference type="EMBL" id="MBO1321822.1"/>
    </source>
</evidence>
<dbReference type="SMART" id="SM00388">
    <property type="entry name" value="HisKA"/>
    <property type="match status" value="1"/>
</dbReference>
<dbReference type="Gene3D" id="3.30.565.10">
    <property type="entry name" value="Histidine kinase-like ATPase, C-terminal domain"/>
    <property type="match status" value="2"/>
</dbReference>
<evidence type="ECO:0000259" key="6">
    <source>
        <dbReference type="PROSITE" id="PS50110"/>
    </source>
</evidence>
<gene>
    <name evidence="7" type="ORF">J3U88_25305</name>
</gene>
<dbReference type="InterPro" id="IPR001789">
    <property type="entry name" value="Sig_transdc_resp-reg_receiver"/>
</dbReference>
<keyword evidence="3 4" id="KW-0597">Phosphoprotein</keyword>
<dbReference type="InterPro" id="IPR011110">
    <property type="entry name" value="Reg_prop"/>
</dbReference>
<accession>A0A8J7QCA5</accession>
<dbReference type="FunFam" id="3.30.565.10:FF:000010">
    <property type="entry name" value="Sensor histidine kinase RcsC"/>
    <property type="match status" value="1"/>
</dbReference>
<dbReference type="CDD" id="cd17574">
    <property type="entry name" value="REC_OmpR"/>
    <property type="match status" value="1"/>
</dbReference>
<proteinExistence type="predicted"/>
<dbReference type="PROSITE" id="PS50110">
    <property type="entry name" value="RESPONSE_REGULATORY"/>
    <property type="match status" value="1"/>
</dbReference>
<dbReference type="EMBL" id="JAFREP010000028">
    <property type="protein sequence ID" value="MBO1321822.1"/>
    <property type="molecule type" value="Genomic_DNA"/>
</dbReference>
<dbReference type="EC" id="2.7.13.3" evidence="2"/>
<dbReference type="InterPro" id="IPR036890">
    <property type="entry name" value="HATPase_C_sf"/>
</dbReference>
<dbReference type="PANTHER" id="PTHR43547:SF2">
    <property type="entry name" value="HYBRID SIGNAL TRANSDUCTION HISTIDINE KINASE C"/>
    <property type="match status" value="1"/>
</dbReference>
<organism evidence="7 8">
    <name type="scientific">Acanthopleuribacter pedis</name>
    <dbReference type="NCBI Taxonomy" id="442870"/>
    <lineage>
        <taxon>Bacteria</taxon>
        <taxon>Pseudomonadati</taxon>
        <taxon>Acidobacteriota</taxon>
        <taxon>Holophagae</taxon>
        <taxon>Acanthopleuribacterales</taxon>
        <taxon>Acanthopleuribacteraceae</taxon>
        <taxon>Acanthopleuribacter</taxon>
    </lineage>
</organism>
<dbReference type="InterPro" id="IPR015943">
    <property type="entry name" value="WD40/YVTN_repeat-like_dom_sf"/>
</dbReference>
<dbReference type="CDD" id="cd00082">
    <property type="entry name" value="HisKA"/>
    <property type="match status" value="1"/>
</dbReference>
<dbReference type="Pfam" id="PF00072">
    <property type="entry name" value="Response_reg"/>
    <property type="match status" value="1"/>
</dbReference>
<dbReference type="GO" id="GO:0000155">
    <property type="term" value="F:phosphorelay sensor kinase activity"/>
    <property type="evidence" value="ECO:0007669"/>
    <property type="project" value="InterPro"/>
</dbReference>
<dbReference type="InterPro" id="IPR011123">
    <property type="entry name" value="Y_Y_Y"/>
</dbReference>
<feature type="domain" description="Histidine kinase" evidence="5">
    <location>
        <begin position="819"/>
        <end position="1039"/>
    </location>
</feature>
<dbReference type="CDD" id="cd16922">
    <property type="entry name" value="HATPase_EvgS-ArcB-TorS-like"/>
    <property type="match status" value="1"/>
</dbReference>
<dbReference type="InterPro" id="IPR003594">
    <property type="entry name" value="HATPase_dom"/>
</dbReference>
<dbReference type="Gene3D" id="2.60.40.10">
    <property type="entry name" value="Immunoglobulins"/>
    <property type="match status" value="1"/>
</dbReference>
<dbReference type="SUPFAM" id="SSF55874">
    <property type="entry name" value="ATPase domain of HSP90 chaperone/DNA topoisomerase II/histidine kinase"/>
    <property type="match status" value="2"/>
</dbReference>
<dbReference type="Pfam" id="PF07494">
    <property type="entry name" value="Reg_prop"/>
    <property type="match status" value="4"/>
</dbReference>
<reference evidence="7" key="1">
    <citation type="submission" date="2021-03" db="EMBL/GenBank/DDBJ databases">
        <authorList>
            <person name="Wang G."/>
        </authorList>
    </citation>
    <scope>NUCLEOTIDE SEQUENCE</scope>
    <source>
        <strain evidence="7">KCTC 12899</strain>
    </source>
</reference>
<dbReference type="InterPro" id="IPR011006">
    <property type="entry name" value="CheY-like_superfamily"/>
</dbReference>